<keyword evidence="1" id="KW-1133">Transmembrane helix</keyword>
<dbReference type="WBParaSite" id="MCU_009816-RA">
    <property type="protein sequence ID" value="MCU_009816-RA"/>
    <property type="gene ID" value="MCU_009816"/>
</dbReference>
<keyword evidence="1" id="KW-0812">Transmembrane</keyword>
<sequence length="215" mass="24049">MYPVYGTSDDHHDIFSFHLRVLASVDPRRERAEVRFAIYSNASAATNIEYPSPNRKKTSTTAQALLANYKPEPQVRGHPSESTALAIPLIINSNSLVGCSSSPQAIGTQRDTGLAEASVKYLYALIRRHTASPSAVRRLPSESTTLATPPIIYCTSVVSSGWLLIFLVCHWNTERQRIGCGQVVQHVCAMVRRQNICRFRPHGIVRKRMRQNDFL</sequence>
<feature type="transmembrane region" description="Helical" evidence="1">
    <location>
        <begin position="150"/>
        <end position="169"/>
    </location>
</feature>
<evidence type="ECO:0000313" key="2">
    <source>
        <dbReference type="WBParaSite" id="MCU_009816-RA"/>
    </source>
</evidence>
<protein>
    <submittedName>
        <fullName evidence="2">Uncharacterized protein</fullName>
    </submittedName>
</protein>
<reference evidence="2" key="1">
    <citation type="submission" date="2019-11" db="UniProtKB">
        <authorList>
            <consortium name="WormBaseParasite"/>
        </authorList>
    </citation>
    <scope>IDENTIFICATION</scope>
</reference>
<accession>A0A5K3FQZ0</accession>
<dbReference type="AlphaFoldDB" id="A0A5K3FQZ0"/>
<keyword evidence="1" id="KW-0472">Membrane</keyword>
<evidence type="ECO:0000256" key="1">
    <source>
        <dbReference type="SAM" id="Phobius"/>
    </source>
</evidence>
<proteinExistence type="predicted"/>
<name>A0A5K3FQZ0_MESCO</name>
<organism evidence="2">
    <name type="scientific">Mesocestoides corti</name>
    <name type="common">Flatworm</name>
    <dbReference type="NCBI Taxonomy" id="53468"/>
    <lineage>
        <taxon>Eukaryota</taxon>
        <taxon>Metazoa</taxon>
        <taxon>Spiralia</taxon>
        <taxon>Lophotrochozoa</taxon>
        <taxon>Platyhelminthes</taxon>
        <taxon>Cestoda</taxon>
        <taxon>Eucestoda</taxon>
        <taxon>Cyclophyllidea</taxon>
        <taxon>Mesocestoididae</taxon>
        <taxon>Mesocestoides</taxon>
    </lineage>
</organism>